<dbReference type="Gene3D" id="3.40.640.10">
    <property type="entry name" value="Type I PLP-dependent aspartate aminotransferase-like (Major domain)"/>
    <property type="match status" value="1"/>
</dbReference>
<dbReference type="HOGENOM" id="CLU_010794_0_0_1"/>
<dbReference type="InterPro" id="IPR027417">
    <property type="entry name" value="P-loop_NTPase"/>
</dbReference>
<dbReference type="PANTHER" id="PTHR42684">
    <property type="entry name" value="ADENOSYLMETHIONINE-8-AMINO-7-OXONONANOATE AMINOTRANSFERASE"/>
    <property type="match status" value="1"/>
</dbReference>
<dbReference type="Pfam" id="PF13500">
    <property type="entry name" value="AAA_26"/>
    <property type="match status" value="1"/>
</dbReference>
<evidence type="ECO:0000256" key="2">
    <source>
        <dbReference type="ARBA" id="ARBA00022576"/>
    </source>
</evidence>
<protein>
    <recommendedName>
        <fullName evidence="6">Dethiobiotin synthase</fullName>
    </recommendedName>
</protein>
<keyword evidence="2" id="KW-0032">Aminotransferase</keyword>
<evidence type="ECO:0008006" key="6">
    <source>
        <dbReference type="Google" id="ProtNLM"/>
    </source>
</evidence>
<dbReference type="GO" id="GO:0004141">
    <property type="term" value="F:dethiobiotin synthase activity"/>
    <property type="evidence" value="ECO:0007669"/>
    <property type="project" value="TreeGrafter"/>
</dbReference>
<dbReference type="InterPro" id="IPR015424">
    <property type="entry name" value="PyrdxlP-dep_Trfase"/>
</dbReference>
<dbReference type="EMBL" id="KN831944">
    <property type="protein sequence ID" value="KIO15057.1"/>
    <property type="molecule type" value="Genomic_DNA"/>
</dbReference>
<dbReference type="InParanoid" id="A0A0C3KZV3"/>
<dbReference type="GO" id="GO:0004015">
    <property type="term" value="F:adenosylmethionine-8-amino-7-oxononanoate transaminase activity"/>
    <property type="evidence" value="ECO:0007669"/>
    <property type="project" value="TreeGrafter"/>
</dbReference>
<reference evidence="4 5" key="1">
    <citation type="submission" date="2014-04" db="EMBL/GenBank/DDBJ databases">
        <authorList>
            <consortium name="DOE Joint Genome Institute"/>
            <person name="Kuo A."/>
            <person name="Kohler A."/>
            <person name="Costa M.D."/>
            <person name="Nagy L.G."/>
            <person name="Floudas D."/>
            <person name="Copeland A."/>
            <person name="Barry K.W."/>
            <person name="Cichocki N."/>
            <person name="Veneault-Fourrey C."/>
            <person name="LaButti K."/>
            <person name="Lindquist E.A."/>
            <person name="Lipzen A."/>
            <person name="Lundell T."/>
            <person name="Morin E."/>
            <person name="Murat C."/>
            <person name="Sun H."/>
            <person name="Tunlid A."/>
            <person name="Henrissat B."/>
            <person name="Grigoriev I.V."/>
            <person name="Hibbett D.S."/>
            <person name="Martin F."/>
            <person name="Nordberg H.P."/>
            <person name="Cantor M.N."/>
            <person name="Hua S.X."/>
        </authorList>
    </citation>
    <scope>NUCLEOTIDE SEQUENCE [LARGE SCALE GENOMIC DNA]</scope>
    <source>
        <strain evidence="4 5">Marx 270</strain>
    </source>
</reference>
<dbReference type="GO" id="GO:0009102">
    <property type="term" value="P:biotin biosynthetic process"/>
    <property type="evidence" value="ECO:0007669"/>
    <property type="project" value="TreeGrafter"/>
</dbReference>
<keyword evidence="5" id="KW-1185">Reference proteome</keyword>
<keyword evidence="3" id="KW-0808">Transferase</keyword>
<dbReference type="InterPro" id="IPR015421">
    <property type="entry name" value="PyrdxlP-dep_Trfase_major"/>
</dbReference>
<dbReference type="SUPFAM" id="SSF53383">
    <property type="entry name" value="PLP-dependent transferases"/>
    <property type="match status" value="1"/>
</dbReference>
<dbReference type="InterPro" id="IPR049704">
    <property type="entry name" value="Aminotrans_3_PPA_site"/>
</dbReference>
<dbReference type="FunFam" id="3.90.1150.10:FF:000080">
    <property type="entry name" value="Bifunctional dethiobiotin synthetase/adenosylmethionine-8-amino-7-oxononanoate aminotransferase"/>
    <property type="match status" value="1"/>
</dbReference>
<dbReference type="InterPro" id="IPR005814">
    <property type="entry name" value="Aminotrans_3"/>
</dbReference>
<gene>
    <name evidence="4" type="ORF">M404DRAFT_991754</name>
</gene>
<dbReference type="Proteomes" id="UP000054217">
    <property type="component" value="Unassembled WGS sequence"/>
</dbReference>
<dbReference type="SUPFAM" id="SSF52540">
    <property type="entry name" value="P-loop containing nucleoside triphosphate hydrolases"/>
    <property type="match status" value="1"/>
</dbReference>
<name>A0A0C3KZV3_PISTI</name>
<dbReference type="AlphaFoldDB" id="A0A0C3KZV3"/>
<proteinExistence type="predicted"/>
<accession>A0A0C3KZV3</accession>
<dbReference type="OrthoDB" id="425114at2759"/>
<dbReference type="CDD" id="cd03109">
    <property type="entry name" value="DTBS"/>
    <property type="match status" value="1"/>
</dbReference>
<organism evidence="4 5">
    <name type="scientific">Pisolithus tinctorius Marx 270</name>
    <dbReference type="NCBI Taxonomy" id="870435"/>
    <lineage>
        <taxon>Eukaryota</taxon>
        <taxon>Fungi</taxon>
        <taxon>Dikarya</taxon>
        <taxon>Basidiomycota</taxon>
        <taxon>Agaricomycotina</taxon>
        <taxon>Agaricomycetes</taxon>
        <taxon>Agaricomycetidae</taxon>
        <taxon>Boletales</taxon>
        <taxon>Sclerodermatineae</taxon>
        <taxon>Pisolithaceae</taxon>
        <taxon>Pisolithus</taxon>
    </lineage>
</organism>
<dbReference type="Gene3D" id="3.40.50.300">
    <property type="entry name" value="P-loop containing nucleotide triphosphate hydrolases"/>
    <property type="match status" value="1"/>
</dbReference>
<dbReference type="PANTHER" id="PTHR42684:SF3">
    <property type="entry name" value="ADENOSYLMETHIONINE-8-AMINO-7-OXONONANOATE AMINOTRANSFERASE"/>
    <property type="match status" value="1"/>
</dbReference>
<sequence length="802" mass="88255">MSHLYRHLRIHQVFGANTDVGKTIITTALVRASALKNSAVFYLKPISTGPLHDADDAHIKRFAGPNQSLVETRCLFRYDEPVSPHLAVKMASGAPKNAVSVPSDRTFLNSVAQYIRSCARKCPAGHIYIETAGGVHSPTLSGTTQVDSYRPLLFPTILVGDSKLGGISSTISSYESLLLRGYIVDAVILFRDHYYRNYEYLSSYFTARGLRVLSVDPPPPRLDNHAKNAENTEAYYAKIVSGGLDGDIFEAVRHLDDCHTRRIEELDTMPRRTLDTVWWPFVQHGLVNSETDVTVIDSAWGDFFSVYERAPEPPSETASSDNSLLSPQFDSSASWWTQGLGHSTPSLALAAASAAGRYGHVIFPEATHLPALKLAERLVKDGPGKGWASRAFFSDNGSTGTEVALKMALRAFSIKAVPALTPVERKNLGVVGLKGSYHGDTIGAMDATKKSIYSCEWHQPKGFWFEPPTVSIKRGKLVVSVPNPMFTSVASTHHFDTLDALYDVEGRLSSPLAEAYRLFMRQTLQTFNRSNEQRLAALMLEPIVMGAGGMIFVDPLFQRVLVDIVRDPSLFSTPLLVIYDEVFTGFYRLGLESAIPLLGANPDISVYAKILTGGTLPLAVTLTSDRVFQAFYSQSKADALLHGHSYTAHPIGCQVANETLDLISGLLQKEPWKAAQAKWSADAKSRSTIWSFWDPSFAQAMSHLDIVEEVMTLGTVFTVKFNGDNTGYASHCARKLLQSIKDVVNHGSRSSTLASDSFGIHFRTLGNTAYFMTSLNTSREIIEEVENRIWATLNTQNKGLLQ</sequence>
<dbReference type="GO" id="GO:0030170">
    <property type="term" value="F:pyridoxal phosphate binding"/>
    <property type="evidence" value="ECO:0007669"/>
    <property type="project" value="InterPro"/>
</dbReference>
<comment type="subcellular location">
    <subcellularLocation>
        <location evidence="1">Mitochondrion</location>
    </subcellularLocation>
</comment>
<evidence type="ECO:0000313" key="5">
    <source>
        <dbReference type="Proteomes" id="UP000054217"/>
    </source>
</evidence>
<dbReference type="GO" id="GO:0005739">
    <property type="term" value="C:mitochondrion"/>
    <property type="evidence" value="ECO:0007669"/>
    <property type="project" value="UniProtKB-SubCell"/>
</dbReference>
<dbReference type="Pfam" id="PF00202">
    <property type="entry name" value="Aminotran_3"/>
    <property type="match status" value="1"/>
</dbReference>
<dbReference type="PROSITE" id="PS00600">
    <property type="entry name" value="AA_TRANSFER_CLASS_3"/>
    <property type="match status" value="1"/>
</dbReference>
<evidence type="ECO:0000256" key="3">
    <source>
        <dbReference type="ARBA" id="ARBA00022679"/>
    </source>
</evidence>
<dbReference type="STRING" id="870435.A0A0C3KZV3"/>
<reference evidence="5" key="2">
    <citation type="submission" date="2015-01" db="EMBL/GenBank/DDBJ databases">
        <title>Evolutionary Origins and Diversification of the Mycorrhizal Mutualists.</title>
        <authorList>
            <consortium name="DOE Joint Genome Institute"/>
            <consortium name="Mycorrhizal Genomics Consortium"/>
            <person name="Kohler A."/>
            <person name="Kuo A."/>
            <person name="Nagy L.G."/>
            <person name="Floudas D."/>
            <person name="Copeland A."/>
            <person name="Barry K.W."/>
            <person name="Cichocki N."/>
            <person name="Veneault-Fourrey C."/>
            <person name="LaButti K."/>
            <person name="Lindquist E.A."/>
            <person name="Lipzen A."/>
            <person name="Lundell T."/>
            <person name="Morin E."/>
            <person name="Murat C."/>
            <person name="Riley R."/>
            <person name="Ohm R."/>
            <person name="Sun H."/>
            <person name="Tunlid A."/>
            <person name="Henrissat B."/>
            <person name="Grigoriev I.V."/>
            <person name="Hibbett D.S."/>
            <person name="Martin F."/>
        </authorList>
    </citation>
    <scope>NUCLEOTIDE SEQUENCE [LARGE SCALE GENOMIC DNA]</scope>
    <source>
        <strain evidence="5">Marx 270</strain>
    </source>
</reference>
<evidence type="ECO:0000256" key="1">
    <source>
        <dbReference type="ARBA" id="ARBA00004173"/>
    </source>
</evidence>
<evidence type="ECO:0000313" key="4">
    <source>
        <dbReference type="EMBL" id="KIO15057.1"/>
    </source>
</evidence>